<dbReference type="AlphaFoldDB" id="A0A0F9N9E9"/>
<dbReference type="EMBL" id="LAZR01003801">
    <property type="protein sequence ID" value="KKN14594.1"/>
    <property type="molecule type" value="Genomic_DNA"/>
</dbReference>
<sequence>MYEWLDKIIEEQARINGPYLTQLIRDVAELDITEDDELVMS</sequence>
<name>A0A0F9N9E9_9ZZZZ</name>
<comment type="caution">
    <text evidence="1">The sequence shown here is derived from an EMBL/GenBank/DDBJ whole genome shotgun (WGS) entry which is preliminary data.</text>
</comment>
<reference evidence="1" key="1">
    <citation type="journal article" date="2015" name="Nature">
        <title>Complex archaea that bridge the gap between prokaryotes and eukaryotes.</title>
        <authorList>
            <person name="Spang A."/>
            <person name="Saw J.H."/>
            <person name="Jorgensen S.L."/>
            <person name="Zaremba-Niedzwiedzka K."/>
            <person name="Martijn J."/>
            <person name="Lind A.E."/>
            <person name="van Eijk R."/>
            <person name="Schleper C."/>
            <person name="Guy L."/>
            <person name="Ettema T.J."/>
        </authorList>
    </citation>
    <scope>NUCLEOTIDE SEQUENCE</scope>
</reference>
<accession>A0A0F9N9E9</accession>
<evidence type="ECO:0000313" key="1">
    <source>
        <dbReference type="EMBL" id="KKN14594.1"/>
    </source>
</evidence>
<proteinExistence type="predicted"/>
<protein>
    <submittedName>
        <fullName evidence="1">Uncharacterized protein</fullName>
    </submittedName>
</protein>
<organism evidence="1">
    <name type="scientific">marine sediment metagenome</name>
    <dbReference type="NCBI Taxonomy" id="412755"/>
    <lineage>
        <taxon>unclassified sequences</taxon>
        <taxon>metagenomes</taxon>
        <taxon>ecological metagenomes</taxon>
    </lineage>
</organism>
<gene>
    <name evidence="1" type="ORF">LCGC14_0994550</name>
</gene>